<keyword evidence="2" id="KW-1185">Reference proteome</keyword>
<dbReference type="Gene3D" id="3.40.630.40">
    <property type="entry name" value="Zn-dependent exopeptidases"/>
    <property type="match status" value="1"/>
</dbReference>
<gene>
    <name evidence="1" type="ORF">E1163_29680</name>
</gene>
<protein>
    <submittedName>
        <fullName evidence="1">N-formylglutamate amidohydrolase</fullName>
    </submittedName>
</protein>
<dbReference type="InterPro" id="IPR007709">
    <property type="entry name" value="N-FG_amidohydro"/>
</dbReference>
<accession>A0ABW9RY34</accession>
<name>A0ABW9RY34_9BACT</name>
<organism evidence="1 2">
    <name type="scientific">Fulvivirga kasyanovii</name>
    <dbReference type="NCBI Taxonomy" id="396812"/>
    <lineage>
        <taxon>Bacteria</taxon>
        <taxon>Pseudomonadati</taxon>
        <taxon>Bacteroidota</taxon>
        <taxon>Cytophagia</taxon>
        <taxon>Cytophagales</taxon>
        <taxon>Fulvivirgaceae</taxon>
        <taxon>Fulvivirga</taxon>
    </lineage>
</organism>
<comment type="caution">
    <text evidence="1">The sequence shown here is derived from an EMBL/GenBank/DDBJ whole genome shotgun (WGS) entry which is preliminary data.</text>
</comment>
<dbReference type="RefSeq" id="WP_155177399.1">
    <property type="nucleotide sequence ID" value="NZ_BAAAFL010000022.1"/>
</dbReference>
<evidence type="ECO:0000313" key="2">
    <source>
        <dbReference type="Proteomes" id="UP000798808"/>
    </source>
</evidence>
<dbReference type="SUPFAM" id="SSF53187">
    <property type="entry name" value="Zn-dependent exopeptidases"/>
    <property type="match status" value="1"/>
</dbReference>
<dbReference type="Proteomes" id="UP000798808">
    <property type="component" value="Unassembled WGS sequence"/>
</dbReference>
<reference evidence="1 2" key="1">
    <citation type="submission" date="2019-02" db="EMBL/GenBank/DDBJ databases">
        <authorList>
            <person name="Goldberg S.R."/>
            <person name="Haltli B.A."/>
            <person name="Correa H."/>
            <person name="Russell K.G."/>
        </authorList>
    </citation>
    <scope>NUCLEOTIDE SEQUENCE [LARGE SCALE GENOMIC DNA]</scope>
    <source>
        <strain evidence="1 2">JCM 16186</strain>
    </source>
</reference>
<proteinExistence type="predicted"/>
<evidence type="ECO:0000313" key="1">
    <source>
        <dbReference type="EMBL" id="MTI29169.1"/>
    </source>
</evidence>
<dbReference type="EMBL" id="SMLW01000679">
    <property type="protein sequence ID" value="MTI29169.1"/>
    <property type="molecule type" value="Genomic_DNA"/>
</dbReference>
<sequence length="262" mass="30995">MAKLKIQKGKSPIVVCAIHNGHDIRPEVLPYLNLSEAERLREEDPYTTEWLYISDNTIKVNSSRFEVDINRPREKAVYLRPSDAWGLEVWANDLPQQIVDNSLRVYDKFYEQMEEYFDELFLEHDWLVIYDIHSYNYRREGVDKYSSPEENPEVNLGTANMNRERWAPVIDTMISGFREFNFEGRHLDVRENVKFAGGYFSEWLHQRYGDRICPIAIEFKKFFMDEWTGEPDDRKIQHIRELLIASINPVKEAASKIKIPVA</sequence>
<dbReference type="Pfam" id="PF05013">
    <property type="entry name" value="FGase"/>
    <property type="match status" value="1"/>
</dbReference>